<evidence type="ECO:0000256" key="5">
    <source>
        <dbReference type="ARBA" id="ARBA00023002"/>
    </source>
</evidence>
<dbReference type="GO" id="GO:0004324">
    <property type="term" value="F:ferredoxin-NADP+ reductase activity"/>
    <property type="evidence" value="ECO:0007669"/>
    <property type="project" value="UniProtKB-UniRule"/>
</dbReference>
<dbReference type="HAMAP" id="MF_01685">
    <property type="entry name" value="FENR2"/>
    <property type="match status" value="1"/>
</dbReference>
<reference evidence="8 10" key="1">
    <citation type="journal article" date="2016" name="Genome Announc.">
        <title>Complete Genome Sequences of Aerococcus christensenii CCUG 28831T, Aerococcus sanguinicola CCUG 43001T, Aerococcus urinae CCUG 36881T, Aerococcus urinaeequi CCUG 28094T, Aerococcus urinaehominis CCUG 42038 BT, and Aerococcus viridans CCUG 4311T.</title>
        <authorList>
            <person name="Carkaci D."/>
            <person name="Dargis R."/>
            <person name="Nielsen X.C."/>
            <person name="Skovgaard O."/>
            <person name="Fuursted K."/>
            <person name="Christensen J.J."/>
        </authorList>
    </citation>
    <scope>NUCLEOTIDE SEQUENCE [LARGE SCALE GENOMIC DNA]</scope>
    <source>
        <strain evidence="8 10">CCUG43001</strain>
    </source>
</reference>
<reference evidence="10" key="2">
    <citation type="submission" date="2016-01" db="EMBL/GenBank/DDBJ databases">
        <title>Six Aerococcus type strain genome sequencing and assembly using PacBio and Illumina Hiseq.</title>
        <authorList>
            <person name="Carkaci D."/>
            <person name="Dargis R."/>
            <person name="Nielsen X.C."/>
            <person name="Skovgaard O."/>
            <person name="Fuursted K."/>
            <person name="Christensen J.J."/>
        </authorList>
    </citation>
    <scope>NUCLEOTIDE SEQUENCE [LARGE SCALE GENOMIC DNA]</scope>
    <source>
        <strain evidence="10">CCUG43001</strain>
    </source>
</reference>
<feature type="binding site" evidence="6">
    <location>
        <position position="286"/>
    </location>
    <ligand>
        <name>FAD</name>
        <dbReference type="ChEBI" id="CHEBI:57692"/>
    </ligand>
</feature>
<dbReference type="PRINTS" id="PR00469">
    <property type="entry name" value="PNDRDTASEII"/>
</dbReference>
<dbReference type="SUPFAM" id="SSF51905">
    <property type="entry name" value="FAD/NAD(P)-binding domain"/>
    <property type="match status" value="1"/>
</dbReference>
<comment type="cofactor">
    <cofactor evidence="6">
        <name>FAD</name>
        <dbReference type="ChEBI" id="CHEBI:57692"/>
    </cofactor>
    <text evidence="6">Binds 1 FAD per subunit.</text>
</comment>
<dbReference type="Proteomes" id="UP000234239">
    <property type="component" value="Unassembled WGS sequence"/>
</dbReference>
<dbReference type="Gene3D" id="3.50.50.60">
    <property type="entry name" value="FAD/NAD(P)-binding domain"/>
    <property type="match status" value="2"/>
</dbReference>
<dbReference type="InterPro" id="IPR036188">
    <property type="entry name" value="FAD/NAD-bd_sf"/>
</dbReference>
<dbReference type="InterPro" id="IPR050097">
    <property type="entry name" value="Ferredoxin-NADP_redctase_2"/>
</dbReference>
<evidence type="ECO:0000313" key="9">
    <source>
        <dbReference type="EMBL" id="PKZ20512.1"/>
    </source>
</evidence>
<evidence type="ECO:0000259" key="7">
    <source>
        <dbReference type="Pfam" id="PF07992"/>
    </source>
</evidence>
<protein>
    <recommendedName>
        <fullName evidence="6">Ferredoxin--NADP reductase</fullName>
        <shortName evidence="6">FNR</shortName>
        <shortName evidence="6">Fd-NADP(+) reductase</shortName>
        <ecNumber evidence="6">1.18.1.2</ecNumber>
    </recommendedName>
</protein>
<organism evidence="8 10">
    <name type="scientific">Aerococcus sanguinicola</name>
    <dbReference type="NCBI Taxonomy" id="119206"/>
    <lineage>
        <taxon>Bacteria</taxon>
        <taxon>Bacillati</taxon>
        <taxon>Bacillota</taxon>
        <taxon>Bacilli</taxon>
        <taxon>Lactobacillales</taxon>
        <taxon>Aerococcaceae</taxon>
        <taxon>Aerococcus</taxon>
    </lineage>
</organism>
<gene>
    <name evidence="8" type="ORF">AWM72_01065</name>
    <name evidence="9" type="ORF">CYJ28_09865</name>
</gene>
<dbReference type="GO" id="GO:0050661">
    <property type="term" value="F:NADP binding"/>
    <property type="evidence" value="ECO:0007669"/>
    <property type="project" value="UniProtKB-UniRule"/>
</dbReference>
<feature type="binding site" evidence="6">
    <location>
        <position position="43"/>
    </location>
    <ligand>
        <name>FAD</name>
        <dbReference type="ChEBI" id="CHEBI:57692"/>
    </ligand>
</feature>
<evidence type="ECO:0000256" key="2">
    <source>
        <dbReference type="ARBA" id="ARBA00022630"/>
    </source>
</evidence>
<keyword evidence="2 6" id="KW-0285">Flavoprotein</keyword>
<dbReference type="RefSeq" id="WP_067971859.1">
    <property type="nucleotide sequence ID" value="NZ_CAJHKM010000007.1"/>
</dbReference>
<keyword evidence="3 6" id="KW-0274">FAD</keyword>
<feature type="binding site" evidence="6">
    <location>
        <position position="327"/>
    </location>
    <ligand>
        <name>FAD</name>
        <dbReference type="ChEBI" id="CHEBI:57692"/>
    </ligand>
</feature>
<feature type="binding site" evidence="6">
    <location>
        <position position="48"/>
    </location>
    <ligand>
        <name>FAD</name>
        <dbReference type="ChEBI" id="CHEBI:57692"/>
    </ligand>
</feature>
<dbReference type="GeneID" id="92902662"/>
<dbReference type="AlphaFoldDB" id="A0A109REJ3"/>
<evidence type="ECO:0000313" key="10">
    <source>
        <dbReference type="Proteomes" id="UP000069912"/>
    </source>
</evidence>
<evidence type="ECO:0000256" key="1">
    <source>
        <dbReference type="ARBA" id="ARBA00011738"/>
    </source>
</evidence>
<dbReference type="EC" id="1.18.1.2" evidence="6"/>
<feature type="binding site" evidence="6">
    <location>
        <position position="123"/>
    </location>
    <ligand>
        <name>FAD</name>
        <dbReference type="ChEBI" id="CHEBI:57692"/>
    </ligand>
</feature>
<accession>A0A109REJ3</accession>
<dbReference type="OrthoDB" id="9806179at2"/>
<evidence type="ECO:0000256" key="3">
    <source>
        <dbReference type="ARBA" id="ARBA00022827"/>
    </source>
</evidence>
<feature type="binding site" evidence="6">
    <location>
        <position position="35"/>
    </location>
    <ligand>
        <name>FAD</name>
        <dbReference type="ChEBI" id="CHEBI:57692"/>
    </ligand>
</feature>
<dbReference type="PRINTS" id="PR00368">
    <property type="entry name" value="FADPNR"/>
</dbReference>
<evidence type="ECO:0000313" key="8">
    <source>
        <dbReference type="EMBL" id="AMB93431.1"/>
    </source>
</evidence>
<comment type="similarity">
    <text evidence="6">Belongs to the ferredoxin--NADP reductase type 2 family.</text>
</comment>
<dbReference type="GO" id="GO:0050660">
    <property type="term" value="F:flavin adenine dinucleotide binding"/>
    <property type="evidence" value="ECO:0007669"/>
    <property type="project" value="UniProtKB-UniRule"/>
</dbReference>
<evidence type="ECO:0000313" key="11">
    <source>
        <dbReference type="Proteomes" id="UP000234239"/>
    </source>
</evidence>
<evidence type="ECO:0000256" key="6">
    <source>
        <dbReference type="HAMAP-Rule" id="MF_01685"/>
    </source>
</evidence>
<dbReference type="PANTHER" id="PTHR48105">
    <property type="entry name" value="THIOREDOXIN REDUCTASE 1-RELATED-RELATED"/>
    <property type="match status" value="1"/>
</dbReference>
<sequence>METLSSDLIIIGAGPSALFAAFYAGMRQLSVNIIDSLPELGGQPKALYPDKIIYDIPAYPEISGAELIDRLSQQLARFHATTQFSLNQEVLNLENDGEEFVVETSRATYRAKAVIIAAGNGSFSPRKVDLDQLDHYENRGVAYFVSNYTAYAGKNVAICGGGDSALDTALALSDYAKEIYLIHRRDRFRAHEYSVEAARQKDNINFITPYVPTGLEGDGINLSAIHLQKARSDESQRIPVDQVIMAYGFTSSLGEIKNWGLDIEKNKVLVDGHCQTNRPGIFAIGDIAGYPGKTDLIVSGFGEAPTAINAAYHYIYPEKRISPLHSSDLLKEDKNR</sequence>
<feature type="binding site" evidence="6">
    <location>
        <position position="16"/>
    </location>
    <ligand>
        <name>FAD</name>
        <dbReference type="ChEBI" id="CHEBI:57692"/>
    </ligand>
</feature>
<evidence type="ECO:0000256" key="4">
    <source>
        <dbReference type="ARBA" id="ARBA00022857"/>
    </source>
</evidence>
<comment type="catalytic activity">
    <reaction evidence="6">
        <text>2 reduced [2Fe-2S]-[ferredoxin] + NADP(+) + H(+) = 2 oxidized [2Fe-2S]-[ferredoxin] + NADPH</text>
        <dbReference type="Rhea" id="RHEA:20125"/>
        <dbReference type="Rhea" id="RHEA-COMP:10000"/>
        <dbReference type="Rhea" id="RHEA-COMP:10001"/>
        <dbReference type="ChEBI" id="CHEBI:15378"/>
        <dbReference type="ChEBI" id="CHEBI:33737"/>
        <dbReference type="ChEBI" id="CHEBI:33738"/>
        <dbReference type="ChEBI" id="CHEBI:57783"/>
        <dbReference type="ChEBI" id="CHEBI:58349"/>
        <dbReference type="EC" id="1.18.1.2"/>
    </reaction>
</comment>
<dbReference type="InterPro" id="IPR022890">
    <property type="entry name" value="Fd--NADP_Rdtase_type_2"/>
</dbReference>
<keyword evidence="4 6" id="KW-0521">NADP</keyword>
<dbReference type="Pfam" id="PF07992">
    <property type="entry name" value="Pyr_redox_2"/>
    <property type="match status" value="1"/>
</dbReference>
<dbReference type="KEGG" id="asan:AWM72_01065"/>
<name>A0A109REJ3_9LACT</name>
<comment type="caution">
    <text evidence="6">Lacks conserved residue(s) required for the propagation of feature annotation.</text>
</comment>
<dbReference type="Proteomes" id="UP000069912">
    <property type="component" value="Chromosome"/>
</dbReference>
<keyword evidence="5 6" id="KW-0560">Oxidoreductase</keyword>
<reference evidence="9 11" key="3">
    <citation type="submission" date="2017-12" db="EMBL/GenBank/DDBJ databases">
        <title>Phylogenetic diversity of female urinary microbiome.</title>
        <authorList>
            <person name="Thomas-White K."/>
            <person name="Wolfe A.J."/>
        </authorList>
    </citation>
    <scope>NUCLEOTIDE SEQUENCE [LARGE SCALE GENOMIC DNA]</scope>
    <source>
        <strain evidence="9 11">UMB0139</strain>
    </source>
</reference>
<keyword evidence="10" id="KW-1185">Reference proteome</keyword>
<feature type="domain" description="FAD/NAD(P)-binding" evidence="7">
    <location>
        <begin position="7"/>
        <end position="308"/>
    </location>
</feature>
<dbReference type="EMBL" id="CP014160">
    <property type="protein sequence ID" value="AMB93431.1"/>
    <property type="molecule type" value="Genomic_DNA"/>
</dbReference>
<comment type="subunit">
    <text evidence="1 6">Homodimer.</text>
</comment>
<proteinExistence type="inferred from homology"/>
<dbReference type="EMBL" id="PKGY01000008">
    <property type="protein sequence ID" value="PKZ20512.1"/>
    <property type="molecule type" value="Genomic_DNA"/>
</dbReference>
<dbReference type="InterPro" id="IPR023753">
    <property type="entry name" value="FAD/NAD-binding_dom"/>
</dbReference>